<organism evidence="2 3">
    <name type="scientific">Pleurostoma richardsiae</name>
    <dbReference type="NCBI Taxonomy" id="41990"/>
    <lineage>
        <taxon>Eukaryota</taxon>
        <taxon>Fungi</taxon>
        <taxon>Dikarya</taxon>
        <taxon>Ascomycota</taxon>
        <taxon>Pezizomycotina</taxon>
        <taxon>Sordariomycetes</taxon>
        <taxon>Sordariomycetidae</taxon>
        <taxon>Calosphaeriales</taxon>
        <taxon>Pleurostomataceae</taxon>
        <taxon>Pleurostoma</taxon>
    </lineage>
</organism>
<feature type="compositionally biased region" description="Low complexity" evidence="1">
    <location>
        <begin position="752"/>
        <end position="783"/>
    </location>
</feature>
<feature type="compositionally biased region" description="Low complexity" evidence="1">
    <location>
        <begin position="375"/>
        <end position="388"/>
    </location>
</feature>
<gene>
    <name evidence="2" type="ORF">NKR23_g1867</name>
</gene>
<keyword evidence="3" id="KW-1185">Reference proteome</keyword>
<feature type="compositionally biased region" description="Basic and acidic residues" evidence="1">
    <location>
        <begin position="930"/>
        <end position="941"/>
    </location>
</feature>
<feature type="region of interest" description="Disordered" evidence="1">
    <location>
        <begin position="1"/>
        <end position="77"/>
    </location>
</feature>
<feature type="compositionally biased region" description="Basic and acidic residues" evidence="1">
    <location>
        <begin position="234"/>
        <end position="260"/>
    </location>
</feature>
<feature type="compositionally biased region" description="Basic and acidic residues" evidence="1">
    <location>
        <begin position="448"/>
        <end position="465"/>
    </location>
</feature>
<accession>A0AA38RQH9</accession>
<feature type="compositionally biased region" description="Low complexity" evidence="1">
    <location>
        <begin position="143"/>
        <end position="154"/>
    </location>
</feature>
<feature type="compositionally biased region" description="Low complexity" evidence="1">
    <location>
        <begin position="502"/>
        <end position="525"/>
    </location>
</feature>
<feature type="compositionally biased region" description="Low complexity" evidence="1">
    <location>
        <begin position="466"/>
        <end position="494"/>
    </location>
</feature>
<evidence type="ECO:0000313" key="2">
    <source>
        <dbReference type="EMBL" id="KAJ9155434.1"/>
    </source>
</evidence>
<feature type="compositionally biased region" description="Basic and acidic residues" evidence="1">
    <location>
        <begin position="10"/>
        <end position="21"/>
    </location>
</feature>
<feature type="region of interest" description="Disordered" evidence="1">
    <location>
        <begin position="120"/>
        <end position="962"/>
    </location>
</feature>
<proteinExistence type="predicted"/>
<evidence type="ECO:0000256" key="1">
    <source>
        <dbReference type="SAM" id="MobiDB-lite"/>
    </source>
</evidence>
<comment type="caution">
    <text evidence="2">The sequence shown here is derived from an EMBL/GenBank/DDBJ whole genome shotgun (WGS) entry which is preliminary data.</text>
</comment>
<feature type="compositionally biased region" description="Basic and acidic residues" evidence="1">
    <location>
        <begin position="328"/>
        <end position="339"/>
    </location>
</feature>
<feature type="compositionally biased region" description="Basic and acidic residues" evidence="1">
    <location>
        <begin position="528"/>
        <end position="538"/>
    </location>
</feature>
<sequence length="962" mass="101325">MVSFFGLKFGGDKKKKEHEIKAAPTQQKKLDQNNLGEGQFFGRNTRGKGPAAGGSSIRSAARPGTSHGGGGRSPYALQTHNLAANSMYDLAQTNGPSRRGSFASIKPFASDANLRTRFANGSSASLAPPPSLGFGGGSGGSSGSRPGTSHSTRSAKGWVNPLDVHFGRPATPSAGPPGSPAFSVGGGGPRSPLGQFELPLTPGAGGDADGSSLFGDQPEKVAQEIGEKVAQAQEEAKARAEAEARARAQAELEEQARRNAEATASPTQRSFPSSPLSSPPATATVAPPLPSPRFQGQGATEGRPSSRGSDRRAGPPGGGGRPAKPGFRPRDPREREHRVVTPVAAGNKHHHHHHHAGPHGLPSPPLSNGTRSSEEQSIPGSSSSSSGSTNASGRPVIQNVRAKRDTLTLNPPRRRGLSIKIEELEQSLVSAQEAHREQQQQQQQQQRQRRDGEQEKEQARQREQQQQHARMVSASSSYYGDDAAAAEEPAQEVQPPLPLSPLSPKEQSFFPPFAQAPRPQSPSGRGRPGADRPRRPAPEEYGVLVQRPQQRTESPMGRVPPPRAPGHVVRNHSPMGRGPMQGAAARPQRPESPMGRPPRPQSPAGHGSRNHSPAGRGARPPRTESPMGRQQRRPESPAGYGARTQNPKERGPMNGAAARPQRSDSPLGRPPRPQSPAGYGSRNQSPLGRPPRPQSPMGHGARNQSPAGRRGPHAPRPQSPMARSGPRNQSPAPARGGNTRRPAPTDESFPRHAASPPNPASNDSNSSGSSNNTSNNNNDSAAHAGGGLVFRQPNWGAAPQTSAPPTPTVPAEPSASANWPLPASPVTLEAPSSPPPGSPLPAVPRHHQKRVPPPLNIAAARAGTRAAAPAPVQGPWTPQLRQGTPPEEGEEESRRPQTAGVNGTPGLARGLSVKDEEGWADSSNRGRGRERREWRGDERTMRPNFGLKSPTGIADEHGTGFI</sequence>
<dbReference type="AlphaFoldDB" id="A0AA38RQH9"/>
<feature type="compositionally biased region" description="Low complexity" evidence="1">
    <location>
        <begin position="272"/>
        <end position="286"/>
    </location>
</feature>
<dbReference type="EMBL" id="JANBVO010000003">
    <property type="protein sequence ID" value="KAJ9155434.1"/>
    <property type="molecule type" value="Genomic_DNA"/>
</dbReference>
<name>A0AA38RQH9_9PEZI</name>
<protein>
    <submittedName>
        <fullName evidence="2">Uncharacterized protein</fullName>
    </submittedName>
</protein>
<dbReference type="Proteomes" id="UP001174694">
    <property type="component" value="Unassembled WGS sequence"/>
</dbReference>
<feature type="compositionally biased region" description="Polar residues" evidence="1">
    <location>
        <begin position="24"/>
        <end position="36"/>
    </location>
</feature>
<feature type="compositionally biased region" description="Basic and acidic residues" evidence="1">
    <location>
        <begin position="217"/>
        <end position="227"/>
    </location>
</feature>
<reference evidence="2" key="1">
    <citation type="submission" date="2022-07" db="EMBL/GenBank/DDBJ databases">
        <title>Fungi with potential for degradation of polypropylene.</title>
        <authorList>
            <person name="Gostincar C."/>
        </authorList>
    </citation>
    <scope>NUCLEOTIDE SEQUENCE</scope>
    <source>
        <strain evidence="2">EXF-13308</strain>
    </source>
</reference>
<feature type="compositionally biased region" description="Low complexity" evidence="1">
    <location>
        <begin position="858"/>
        <end position="871"/>
    </location>
</feature>
<feature type="compositionally biased region" description="Low complexity" evidence="1">
    <location>
        <begin position="53"/>
        <end position="64"/>
    </location>
</feature>
<feature type="compositionally biased region" description="Gly residues" evidence="1">
    <location>
        <begin position="133"/>
        <end position="142"/>
    </location>
</feature>
<evidence type="ECO:0000313" key="3">
    <source>
        <dbReference type="Proteomes" id="UP001174694"/>
    </source>
</evidence>
<feature type="compositionally biased region" description="Basic residues" evidence="1">
    <location>
        <begin position="347"/>
        <end position="357"/>
    </location>
</feature>
<feature type="compositionally biased region" description="Pro residues" evidence="1">
    <location>
        <begin position="832"/>
        <end position="842"/>
    </location>
</feature>